<feature type="region of interest" description="Disordered" evidence="1">
    <location>
        <begin position="73"/>
        <end position="107"/>
    </location>
</feature>
<feature type="compositionally biased region" description="Basic and acidic residues" evidence="1">
    <location>
        <begin position="1384"/>
        <end position="1393"/>
    </location>
</feature>
<proteinExistence type="predicted"/>
<feature type="compositionally biased region" description="Polar residues" evidence="1">
    <location>
        <begin position="1667"/>
        <end position="1683"/>
    </location>
</feature>
<feature type="compositionally biased region" description="Basic residues" evidence="1">
    <location>
        <begin position="1749"/>
        <end position="1759"/>
    </location>
</feature>
<sequence length="1827" mass="207437">MGLLLSVFVVFVSVVELLTVYSDFRRRLQPVNSDRDFSPLIRRYEAGLHKERQRILKILDEYRKLEKIAECQTEGEPSTSQPDAHQSTTSCSGIESKYELSRSPSPAIPAVPRNSFCIESTETQNDFCKDEPNNACPPEEVIEGKKEDDIEKLHRQSKGILKDDSFEKIANALHELVSSKSGEKSLSSNSEENVILCEIAPRISTVSIKEDALEVASKSDIIAKRKKEEIEIKKICFEKKLLSVECPSKITSHHANLDITDNKEKIISKEDSLNTIPEHNNFEIINDTDKSNIGQQQNKEQIISLNNIPEHNNLEATCDTEKSEIAQQELPKYNKEKIASNEDINTEKGDDIQRYISKTEEKTVLKENSLNVIPEHTLEVVSDIKVSDITQQQMPLNDEEIVLKEDILNTASEHNEIVQQDNDSLQIISEHNTEKNIDNQHQVSNSVLEVISEQRNQEINAEESKTIQQQVSDNEKGVGTKDRLEAIPDHSNFIEKCDTIQQQVSKTEEKQDILKEDSRDIPKHDKLENIDGTKESDIVQQPMPPNDEKNILKDDPTSIISERNNLEIIGSVGKSEIAQQQVSENDKGRFVSKKDPLQIISELIHETNIVDNIQQQVPNNEKGEILLKEDHSDTTSESNHLEIITDNRNSVIPQQEISKNAKEEVIFREDSLQIIPEHINHTEKSGIQHKVCTAKEEQVTPKEVSQNIVSENSGSDIVQQIVPKEVEEKVILEDARNIISEHNNLEIISDAQNSKVIQQELSQIDHGNLISKEDSSQIISEHIDDTVKSDNIQRKAPKNEQEILSKGDPLDIIPKSNILEIVDDNRDSEIVQQEMPTSVEEKALLKEGSLRPDLKHHIHDREKNDNIQQVVCKIEEERVALKEDFLNIISEHSESDLVQQKLPGKSEEQVISEEDPIKVSEHNNLEIINNIQKSKVVQDQVSQKDDEKLISKEDSSQIIFKHIDDTVKSDNIQQKTPKIEQEVLPQGDPPNIIPKSNILEIADDNKDSEIAQQEIPTSVEEKVFSKEDSLQSVTEHINDRDKSDNTQQLVCKTEEERVALKEDFLNITSEHSGSDIVQQKLPGKSEEKVISKEDLVKVSEHNNLEIISDIQERKVVQEQVSQRDDENLISEEDSLQITQAVSMNDNHLDVIPESTNLEIINDSKNGEITQQQVPTNDEREVISKEDSSQINSEHIHDTVKSDNIQQEVSKTENHEALPKDLLDIISESNSLEIINDSKDSGITQQKMSTNDEEKVLPKEDSLQTTCEHINDLEKSDGIQQVEQVCKTEEERVTPQEDSLNVITKHNGSDIAQQTVFTNVEEQVILKDPLDDISESNNLEIMSDAVNNKIVLHNDEKLTSKEDSLQIISEHEKSADIQQQIPPKTETRGAAPKEDSVDILSEHNHSEIRNENTQQQMPGGSEKQIISREDNEHNHTENIEVRNKEEKFILKEDSLQTVPEGINDTEKRNDTQQQIPNNEKQVALEEDHLEIISQQINDTKKSDNTQQQVLKNETNNLEAISDNIPKEPSKNNDENILRKASTVKIEKCPLEIAHLEEVKLHSITFDSVDYWPNKALIGKKKGKSKSNKKRVKFGLHVEELEPEWSRAPSPIFKLINSPSSSEVHSPPPAEQPRTCNLESFQITDLSQQIVAEDYWRRSPSPFRDFLESNTIPEESARGTSQQIASEDGDDKESSLHLLRELEKPDSISWDPNRKILSSDEEAEEVPFGLDKEFINTLDGLKTSKLEERKKSRRKHGRKSSKQNSLESDSRTNNSGISESSLLETEVAETSTNKISSGESKSIRKVEKRKRPDEDRLRKQENSASKAFW</sequence>
<feature type="compositionally biased region" description="Basic and acidic residues" evidence="1">
    <location>
        <begin position="1799"/>
        <end position="1819"/>
    </location>
</feature>
<keyword evidence="4" id="KW-1185">Reference proteome</keyword>
<feature type="region of interest" description="Disordered" evidence="1">
    <location>
        <begin position="1614"/>
        <end position="1633"/>
    </location>
</feature>
<name>A0A8K0DGM1_IGNLU</name>
<evidence type="ECO:0000313" key="3">
    <source>
        <dbReference type="EMBL" id="KAF2903814.1"/>
    </source>
</evidence>
<feature type="region of interest" description="Disordered" evidence="1">
    <location>
        <begin position="1667"/>
        <end position="1827"/>
    </location>
</feature>
<gene>
    <name evidence="3" type="ORF">ILUMI_02366</name>
</gene>
<dbReference type="Proteomes" id="UP000801492">
    <property type="component" value="Unassembled WGS sequence"/>
</dbReference>
<feature type="compositionally biased region" description="Basic and acidic residues" evidence="1">
    <location>
        <begin position="1690"/>
        <end position="1716"/>
    </location>
</feature>
<feature type="region of interest" description="Disordered" evidence="1">
    <location>
        <begin position="1370"/>
        <end position="1393"/>
    </location>
</feature>
<dbReference type="OrthoDB" id="6739045at2759"/>
<evidence type="ECO:0000256" key="1">
    <source>
        <dbReference type="SAM" id="MobiDB-lite"/>
    </source>
</evidence>
<evidence type="ECO:0000313" key="4">
    <source>
        <dbReference type="Proteomes" id="UP000801492"/>
    </source>
</evidence>
<feature type="chain" id="PRO_5035466921" evidence="2">
    <location>
        <begin position="18"/>
        <end position="1827"/>
    </location>
</feature>
<accession>A0A8K0DGM1</accession>
<feature type="compositionally biased region" description="Polar residues" evidence="1">
    <location>
        <begin position="75"/>
        <end position="93"/>
    </location>
</feature>
<dbReference type="EMBL" id="VTPC01000929">
    <property type="protein sequence ID" value="KAF2903814.1"/>
    <property type="molecule type" value="Genomic_DNA"/>
</dbReference>
<feature type="non-terminal residue" evidence="3">
    <location>
        <position position="1827"/>
    </location>
</feature>
<keyword evidence="2" id="KW-0732">Signal</keyword>
<comment type="caution">
    <text evidence="3">The sequence shown here is derived from an EMBL/GenBank/DDBJ whole genome shotgun (WGS) entry which is preliminary data.</text>
</comment>
<organism evidence="3 4">
    <name type="scientific">Ignelater luminosus</name>
    <name type="common">Cucubano</name>
    <name type="synonym">Pyrophorus luminosus</name>
    <dbReference type="NCBI Taxonomy" id="2038154"/>
    <lineage>
        <taxon>Eukaryota</taxon>
        <taxon>Metazoa</taxon>
        <taxon>Ecdysozoa</taxon>
        <taxon>Arthropoda</taxon>
        <taxon>Hexapoda</taxon>
        <taxon>Insecta</taxon>
        <taxon>Pterygota</taxon>
        <taxon>Neoptera</taxon>
        <taxon>Endopterygota</taxon>
        <taxon>Coleoptera</taxon>
        <taxon>Polyphaga</taxon>
        <taxon>Elateriformia</taxon>
        <taxon>Elateroidea</taxon>
        <taxon>Elateridae</taxon>
        <taxon>Agrypninae</taxon>
        <taxon>Pyrophorini</taxon>
        <taxon>Ignelater</taxon>
    </lineage>
</organism>
<protein>
    <submittedName>
        <fullName evidence="3">Uncharacterized protein</fullName>
    </submittedName>
</protein>
<feature type="signal peptide" evidence="2">
    <location>
        <begin position="1"/>
        <end position="17"/>
    </location>
</feature>
<evidence type="ECO:0000256" key="2">
    <source>
        <dbReference type="SAM" id="SignalP"/>
    </source>
</evidence>
<feature type="compositionally biased region" description="Polar residues" evidence="1">
    <location>
        <begin position="1761"/>
        <end position="1798"/>
    </location>
</feature>
<reference evidence="3" key="1">
    <citation type="submission" date="2019-08" db="EMBL/GenBank/DDBJ databases">
        <title>The genome of the North American firefly Photinus pyralis.</title>
        <authorList>
            <consortium name="Photinus pyralis genome working group"/>
            <person name="Fallon T.R."/>
            <person name="Sander Lower S.E."/>
            <person name="Weng J.-K."/>
        </authorList>
    </citation>
    <scope>NUCLEOTIDE SEQUENCE</scope>
    <source>
        <strain evidence="3">TRF0915ILg1</strain>
        <tissue evidence="3">Whole body</tissue>
    </source>
</reference>